<evidence type="ECO:0000313" key="2">
    <source>
        <dbReference type="Proteomes" id="UP000634136"/>
    </source>
</evidence>
<protein>
    <submittedName>
        <fullName evidence="1">Uncharacterized protein</fullName>
    </submittedName>
</protein>
<dbReference type="AlphaFoldDB" id="A0A834T8A7"/>
<comment type="caution">
    <text evidence="1">The sequence shown here is derived from an EMBL/GenBank/DDBJ whole genome shotgun (WGS) entry which is preliminary data.</text>
</comment>
<reference evidence="1" key="1">
    <citation type="submission" date="2020-09" db="EMBL/GenBank/DDBJ databases">
        <title>Genome-Enabled Discovery of Anthraquinone Biosynthesis in Senna tora.</title>
        <authorList>
            <person name="Kang S.-H."/>
            <person name="Pandey R.P."/>
            <person name="Lee C.-M."/>
            <person name="Sim J.-S."/>
            <person name="Jeong J.-T."/>
            <person name="Choi B.-S."/>
            <person name="Jung M."/>
            <person name="Ginzburg D."/>
            <person name="Zhao K."/>
            <person name="Won S.Y."/>
            <person name="Oh T.-J."/>
            <person name="Yu Y."/>
            <person name="Kim N.-H."/>
            <person name="Lee O.R."/>
            <person name="Lee T.-H."/>
            <person name="Bashyal P."/>
            <person name="Kim T.-S."/>
            <person name="Lee W.-H."/>
            <person name="Kawkins C."/>
            <person name="Kim C.-K."/>
            <person name="Kim J.S."/>
            <person name="Ahn B.O."/>
            <person name="Rhee S.Y."/>
            <person name="Sohng J.K."/>
        </authorList>
    </citation>
    <scope>NUCLEOTIDE SEQUENCE</scope>
    <source>
        <tissue evidence="1">Leaf</tissue>
    </source>
</reference>
<evidence type="ECO:0000313" key="1">
    <source>
        <dbReference type="EMBL" id="KAF7817553.1"/>
    </source>
</evidence>
<name>A0A834T8A7_9FABA</name>
<dbReference type="EMBL" id="JAAIUW010000009">
    <property type="protein sequence ID" value="KAF7817553.1"/>
    <property type="molecule type" value="Genomic_DNA"/>
</dbReference>
<sequence>MGYGPQLNACNIDVQKIQVVAESPIVKEAQQDEYGDGRWVGFRGGFEVSEKRNQERKMLMLLSFSPVGNDKTSGMNLICPE</sequence>
<organism evidence="1 2">
    <name type="scientific">Senna tora</name>
    <dbReference type="NCBI Taxonomy" id="362788"/>
    <lineage>
        <taxon>Eukaryota</taxon>
        <taxon>Viridiplantae</taxon>
        <taxon>Streptophyta</taxon>
        <taxon>Embryophyta</taxon>
        <taxon>Tracheophyta</taxon>
        <taxon>Spermatophyta</taxon>
        <taxon>Magnoliopsida</taxon>
        <taxon>eudicotyledons</taxon>
        <taxon>Gunneridae</taxon>
        <taxon>Pentapetalae</taxon>
        <taxon>rosids</taxon>
        <taxon>fabids</taxon>
        <taxon>Fabales</taxon>
        <taxon>Fabaceae</taxon>
        <taxon>Caesalpinioideae</taxon>
        <taxon>Cassia clade</taxon>
        <taxon>Senna</taxon>
    </lineage>
</organism>
<accession>A0A834T8A7</accession>
<dbReference type="Proteomes" id="UP000634136">
    <property type="component" value="Unassembled WGS sequence"/>
</dbReference>
<proteinExistence type="predicted"/>
<keyword evidence="2" id="KW-1185">Reference proteome</keyword>
<gene>
    <name evidence="1" type="ORF">G2W53_031522</name>
</gene>